<comment type="caution">
    <text evidence="1">The sequence shown here is derived from an EMBL/GenBank/DDBJ whole genome shotgun (WGS) entry which is preliminary data.</text>
</comment>
<accession>A0ABU9QL59</accession>
<reference evidence="1 2" key="1">
    <citation type="submission" date="2024-01" db="EMBL/GenBank/DDBJ databases">
        <title>The diversity of rhizobia nodulating Mimosa spp. in eleven states of Brazil covering several biomes is determined by host plant, location, and edaphic factors.</title>
        <authorList>
            <person name="Rouws L."/>
            <person name="Barauna A."/>
            <person name="Beukes C."/>
            <person name="De Faria S.M."/>
            <person name="Gross E."/>
            <person name="Dos Reis Junior F.B."/>
            <person name="Simon M."/>
            <person name="Maluk M."/>
            <person name="Odee D.W."/>
            <person name="Kenicer G."/>
            <person name="Young J.P.W."/>
            <person name="Reis V.M."/>
            <person name="Zilli J."/>
            <person name="James E.K."/>
        </authorList>
    </citation>
    <scope>NUCLEOTIDE SEQUENCE [LARGE SCALE GENOMIC DNA]</scope>
    <source>
        <strain evidence="1 2">JPY77</strain>
    </source>
</reference>
<dbReference type="EMBL" id="JAZHGC010000033">
    <property type="protein sequence ID" value="MEM5290217.1"/>
    <property type="molecule type" value="Genomic_DNA"/>
</dbReference>
<gene>
    <name evidence="1" type="ORF">V4C55_31285</name>
</gene>
<proteinExistence type="predicted"/>
<sequence>MTNLKPLDPLAKLLHRLLEGESAPLSALSALTHKRLQAAFDAGALQIQRSGAGKTVVCVNQAILRSFATNLYPNGLLVEDAVLTGTRTGALTHFRDTKAMGGLDFELAHVRVFDDAAFTCDGHDADAARQTQQRGCISVVLGGEYEPQLAGSIALVEGPELFMRYDWVAEKVAAVVLYSGRISERMLAWLGRCPAITAVRHCADYDPVGLCEYLRVRERLAEKLVPHAPPVVDALFRQYSKPGLLQDNAALMPRLCRSNDPYVRRIVGLMQTYGAGLEHEALLAAPAAV</sequence>
<dbReference type="RefSeq" id="WP_233471907.1">
    <property type="nucleotide sequence ID" value="NZ_CAJHCS010000014.1"/>
</dbReference>
<organism evidence="1 2">
    <name type="scientific">Paraburkholderia sabiae</name>
    <dbReference type="NCBI Taxonomy" id="273251"/>
    <lineage>
        <taxon>Bacteria</taxon>
        <taxon>Pseudomonadati</taxon>
        <taxon>Pseudomonadota</taxon>
        <taxon>Betaproteobacteria</taxon>
        <taxon>Burkholderiales</taxon>
        <taxon>Burkholderiaceae</taxon>
        <taxon>Paraburkholderia</taxon>
    </lineage>
</organism>
<keyword evidence="2" id="KW-1185">Reference proteome</keyword>
<dbReference type="Proteomes" id="UP001494588">
    <property type="component" value="Unassembled WGS sequence"/>
</dbReference>
<name>A0ABU9QL59_9BURK</name>
<evidence type="ECO:0000313" key="2">
    <source>
        <dbReference type="Proteomes" id="UP001494588"/>
    </source>
</evidence>
<evidence type="ECO:0000313" key="1">
    <source>
        <dbReference type="EMBL" id="MEM5290217.1"/>
    </source>
</evidence>
<protein>
    <submittedName>
        <fullName evidence="1">Uncharacterized protein</fullName>
    </submittedName>
</protein>